<organism evidence="1 2">
    <name type="scientific">Ziziphus jujuba</name>
    <name type="common">Chinese jujube</name>
    <name type="synonym">Ziziphus sativa</name>
    <dbReference type="NCBI Taxonomy" id="326968"/>
    <lineage>
        <taxon>Eukaryota</taxon>
        <taxon>Viridiplantae</taxon>
        <taxon>Streptophyta</taxon>
        <taxon>Embryophyta</taxon>
        <taxon>Tracheophyta</taxon>
        <taxon>Spermatophyta</taxon>
        <taxon>Magnoliopsida</taxon>
        <taxon>eudicotyledons</taxon>
        <taxon>Gunneridae</taxon>
        <taxon>Pentapetalae</taxon>
        <taxon>rosids</taxon>
        <taxon>fabids</taxon>
        <taxon>Rosales</taxon>
        <taxon>Rhamnaceae</taxon>
        <taxon>Paliureae</taxon>
        <taxon>Ziziphus</taxon>
    </lineage>
</organism>
<accession>A0A6P4AI61</accession>
<sequence length="408" mass="45956">MWGFGGRYYWGRKEVGEKVEGIVVLFAWMSSQERHLNSYVQLYSSLGWNSLVCHSQFLNMFFPEKATNLAIGILNELVEALKVKPCPVVLASFSGGPKACMYRLLQIIDGNCEALPYLGDYQLVRDCISGYIYDSSPVDFTSDLGTKFVLHPTVLKISQPPRIVSWIAHGIASSLDALFLSKFEQQRADYWQTLYSSVRMKAPYLILCSEDDDLAPYQIICNFAQRLQELGADIKLVKWNGSPHVGHYRHYPIDYRAAVTELLGKASVVHYRRLKRVDGERLGAEARDDEIIEPLRNLRKAAASSNGYKGTSLVLGNQSSLPSSMEYYEGRDVGTLQNERREGVIHFPNPPSINAHGVLGQILFDVCVPKNVEGWDIGLSGSLKGRPFTSTRRHTPFNPIKCIRRSRL</sequence>
<dbReference type="Pfam" id="PF05705">
    <property type="entry name" value="DUF829"/>
    <property type="match status" value="2"/>
</dbReference>
<reference evidence="2" key="1">
    <citation type="submission" date="2025-08" db="UniProtKB">
        <authorList>
            <consortium name="RefSeq"/>
        </authorList>
    </citation>
    <scope>IDENTIFICATION</scope>
    <source>
        <tissue evidence="2">Seedling</tissue>
    </source>
</reference>
<dbReference type="GeneID" id="107420926"/>
<dbReference type="AlphaFoldDB" id="A0A6P4AI61"/>
<evidence type="ECO:0000313" key="2">
    <source>
        <dbReference type="RefSeq" id="XP_015885486.3"/>
    </source>
</evidence>
<evidence type="ECO:0000313" key="1">
    <source>
        <dbReference type="Proteomes" id="UP001652623"/>
    </source>
</evidence>
<name>A0A6P4AI61_ZIZJJ</name>
<dbReference type="Proteomes" id="UP001652623">
    <property type="component" value="Chromosome 5"/>
</dbReference>
<dbReference type="SUPFAM" id="SSF53474">
    <property type="entry name" value="alpha/beta-Hydrolases"/>
    <property type="match status" value="1"/>
</dbReference>
<dbReference type="InParanoid" id="A0A6P4AI61"/>
<gene>
    <name evidence="2" type="primary">LOC107420926</name>
</gene>
<protein>
    <submittedName>
        <fullName evidence="2">Uncharacterized protein LOC107420926</fullName>
    </submittedName>
</protein>
<dbReference type="Gene3D" id="3.40.50.1820">
    <property type="entry name" value="alpha/beta hydrolase"/>
    <property type="match status" value="1"/>
</dbReference>
<dbReference type="RefSeq" id="XP_015885486.3">
    <property type="nucleotide sequence ID" value="XM_016030000.4"/>
</dbReference>
<dbReference type="InterPro" id="IPR008547">
    <property type="entry name" value="DUF829_TMEM53"/>
</dbReference>
<dbReference type="PANTHER" id="PTHR12265:SF0">
    <property type="entry name" value="EXPRESSED PROTEIN"/>
    <property type="match status" value="1"/>
</dbReference>
<keyword evidence="1" id="KW-1185">Reference proteome</keyword>
<dbReference type="PANTHER" id="PTHR12265">
    <property type="entry name" value="TRANSMEMBRANE PROTEIN 53"/>
    <property type="match status" value="1"/>
</dbReference>
<dbReference type="InterPro" id="IPR029058">
    <property type="entry name" value="AB_hydrolase_fold"/>
</dbReference>
<proteinExistence type="predicted"/>
<dbReference type="KEGG" id="zju:107420926"/>
<dbReference type="FunCoup" id="A0A6P4AI61">
    <property type="interactions" value="214"/>
</dbReference>